<feature type="transmembrane region" description="Helical" evidence="12">
    <location>
        <begin position="366"/>
        <end position="391"/>
    </location>
</feature>
<comment type="pathway">
    <text evidence="2">Glycan metabolism; osmoregulated periplasmic glucan (OPG) biosynthesis.</text>
</comment>
<keyword evidence="9 12" id="KW-0812">Transmembrane</keyword>
<keyword evidence="7" id="KW-0328">Glycosyltransferase</keyword>
<comment type="similarity">
    <text evidence="3">Belongs to the glycosyltransferase 2 family. OpgH subfamily.</text>
</comment>
<evidence type="ECO:0000256" key="10">
    <source>
        <dbReference type="ARBA" id="ARBA00022989"/>
    </source>
</evidence>
<keyword evidence="6" id="KW-0997">Cell inner membrane</keyword>
<evidence type="ECO:0000256" key="2">
    <source>
        <dbReference type="ARBA" id="ARBA00005001"/>
    </source>
</evidence>
<feature type="transmembrane region" description="Helical" evidence="12">
    <location>
        <begin position="44"/>
        <end position="73"/>
    </location>
</feature>
<evidence type="ECO:0000256" key="11">
    <source>
        <dbReference type="ARBA" id="ARBA00023136"/>
    </source>
</evidence>
<feature type="domain" description="Glycosyltransferase 2-like" evidence="13">
    <location>
        <begin position="195"/>
        <end position="389"/>
    </location>
</feature>
<dbReference type="InterPro" id="IPR001173">
    <property type="entry name" value="Glyco_trans_2-like"/>
</dbReference>
<dbReference type="OrthoDB" id="9775281at2"/>
<evidence type="ECO:0000256" key="3">
    <source>
        <dbReference type="ARBA" id="ARBA00009337"/>
    </source>
</evidence>
<sequence length="699" mass="78028">MADQPWYTVARRRRWLLAALVISQTLAGLWLLQQGLPAGAPGWAAMLLLVVFATLFLWIGLGFWTAAFGFFFLRRGGDRWSPDHQCPEEAGGELPRTAVIMPICHEPVQRTLNNLAATYRELQQRGDLEAFDFFVLSDSEDPEIWLEEQAACADLCARVGGHRRIFYRRRRIRLNYKSGNIADFLRRWGQRYRYLVVLDADSLLEADAIVRLVQLMEHRPRAGIIQTAPRLARAETRFARLQQFANRCYGRLYSAGLAAVQLGDATYWGHNAILRTSAFMRHCGLRRLRGPGLFSGPVLSHDYIESALMGRAGLEVWLEPSIGGSFEESPPTFEDDLIRDRRWCRGNLQHLWLLATLDRLRPVHRLALVTGILCYLASPLWLGFLGLSGYLGVHSESPPPVLPGLVGGSASFSGASHLLMALTATLLLGPRILALVDQALARRTTLFGGAARLLASAIGETLVALTLAPVRMVTHSVHVTRALLNLPTGWHGQNRTGSQHNRTQWRQFLWPMATAGAILVLVHWQAPELTPWALPVIVPVLATPLLAHWLARPVPARGWWFVPEDFRRPPVLARADAGAGLAPLWPGLSRFEQRVLAPPSAEPAARNRQDLHGSKQQRLARLVERCAFGGSQALSAPEITLLCEHPEALRALHYRVWQAEPGTPWGRVLERLAQTPERHTEPAGIGIEEMEQQWVEVAS</sequence>
<keyword evidence="11 12" id="KW-0472">Membrane</keyword>
<evidence type="ECO:0000256" key="8">
    <source>
        <dbReference type="ARBA" id="ARBA00022679"/>
    </source>
</evidence>
<dbReference type="NCBIfam" id="NF003958">
    <property type="entry name" value="PRK05454.2-1"/>
    <property type="match status" value="1"/>
</dbReference>
<gene>
    <name evidence="14" type="ORF">SAMN04487961_0633</name>
</gene>
<dbReference type="Pfam" id="PF13632">
    <property type="entry name" value="Glyco_trans_2_3"/>
    <property type="match status" value="1"/>
</dbReference>
<evidence type="ECO:0000256" key="4">
    <source>
        <dbReference type="ARBA" id="ARBA00020585"/>
    </source>
</evidence>
<dbReference type="EMBL" id="FOUR01000001">
    <property type="protein sequence ID" value="SFM54197.1"/>
    <property type="molecule type" value="Genomic_DNA"/>
</dbReference>
<comment type="subcellular location">
    <subcellularLocation>
        <location evidence="1">Cell inner membrane</location>
        <topology evidence="1">Multi-pass membrane protein</topology>
    </subcellularLocation>
</comment>
<evidence type="ECO:0000256" key="12">
    <source>
        <dbReference type="SAM" id="Phobius"/>
    </source>
</evidence>
<feature type="transmembrane region" description="Helical" evidence="12">
    <location>
        <begin position="532"/>
        <end position="551"/>
    </location>
</feature>
<organism evidence="14 15">
    <name type="scientific">Marinobacter pelagius</name>
    <dbReference type="NCBI Taxonomy" id="379482"/>
    <lineage>
        <taxon>Bacteria</taxon>
        <taxon>Pseudomonadati</taxon>
        <taxon>Pseudomonadota</taxon>
        <taxon>Gammaproteobacteria</taxon>
        <taxon>Pseudomonadales</taxon>
        <taxon>Marinobacteraceae</taxon>
        <taxon>Marinobacter</taxon>
    </lineage>
</organism>
<evidence type="ECO:0000313" key="15">
    <source>
        <dbReference type="Proteomes" id="UP000199339"/>
    </source>
</evidence>
<evidence type="ECO:0000313" key="14">
    <source>
        <dbReference type="EMBL" id="SFM54197.1"/>
    </source>
</evidence>
<dbReference type="SUPFAM" id="SSF53448">
    <property type="entry name" value="Nucleotide-diphospho-sugar transferases"/>
    <property type="match status" value="1"/>
</dbReference>
<reference evidence="15" key="1">
    <citation type="submission" date="2016-10" db="EMBL/GenBank/DDBJ databases">
        <authorList>
            <person name="Varghese N."/>
            <person name="Submissions S."/>
        </authorList>
    </citation>
    <scope>NUCLEOTIDE SEQUENCE [LARGE SCALE GENOMIC DNA]</scope>
    <source>
        <strain evidence="15">CGMCC 1.6775</strain>
    </source>
</reference>
<keyword evidence="15" id="KW-1185">Reference proteome</keyword>
<keyword evidence="5" id="KW-1003">Cell membrane</keyword>
<evidence type="ECO:0000259" key="13">
    <source>
        <dbReference type="Pfam" id="PF13632"/>
    </source>
</evidence>
<protein>
    <recommendedName>
        <fullName evidence="4">Glucans biosynthesis glucosyltransferase H</fullName>
    </recommendedName>
</protein>
<dbReference type="RefSeq" id="WP_091998501.1">
    <property type="nucleotide sequence ID" value="NZ_FOUR01000001.1"/>
</dbReference>
<evidence type="ECO:0000256" key="9">
    <source>
        <dbReference type="ARBA" id="ARBA00022692"/>
    </source>
</evidence>
<dbReference type="GO" id="GO:0016758">
    <property type="term" value="F:hexosyltransferase activity"/>
    <property type="evidence" value="ECO:0007669"/>
    <property type="project" value="TreeGrafter"/>
</dbReference>
<evidence type="ECO:0000256" key="6">
    <source>
        <dbReference type="ARBA" id="ARBA00022519"/>
    </source>
</evidence>
<dbReference type="PANTHER" id="PTHR43867:SF5">
    <property type="entry name" value="GLUCANS BIOSYNTHESIS GLUCOSYLTRANSFERASE H"/>
    <property type="match status" value="1"/>
</dbReference>
<dbReference type="PANTHER" id="PTHR43867">
    <property type="entry name" value="CELLULOSE SYNTHASE CATALYTIC SUBUNIT A [UDP-FORMING]"/>
    <property type="match status" value="1"/>
</dbReference>
<dbReference type="NCBIfam" id="NF003962">
    <property type="entry name" value="PRK05454.2-5"/>
    <property type="match status" value="1"/>
</dbReference>
<keyword evidence="10 12" id="KW-1133">Transmembrane helix</keyword>
<name>A0A1I4RPL6_9GAMM</name>
<dbReference type="InterPro" id="IPR050321">
    <property type="entry name" value="Glycosyltr_2/OpgH_subfam"/>
</dbReference>
<dbReference type="InterPro" id="IPR029044">
    <property type="entry name" value="Nucleotide-diphossugar_trans"/>
</dbReference>
<dbReference type="Proteomes" id="UP000199339">
    <property type="component" value="Unassembled WGS sequence"/>
</dbReference>
<dbReference type="Gene3D" id="3.90.550.10">
    <property type="entry name" value="Spore Coat Polysaccharide Biosynthesis Protein SpsA, Chain A"/>
    <property type="match status" value="1"/>
</dbReference>
<evidence type="ECO:0000256" key="1">
    <source>
        <dbReference type="ARBA" id="ARBA00004429"/>
    </source>
</evidence>
<feature type="transmembrane region" description="Helical" evidence="12">
    <location>
        <begin position="411"/>
        <end position="433"/>
    </location>
</feature>
<dbReference type="GO" id="GO:0005886">
    <property type="term" value="C:plasma membrane"/>
    <property type="evidence" value="ECO:0007669"/>
    <property type="project" value="UniProtKB-SubCell"/>
</dbReference>
<feature type="transmembrane region" description="Helical" evidence="12">
    <location>
        <begin position="15"/>
        <end position="32"/>
    </location>
</feature>
<accession>A0A1I4RPL6</accession>
<dbReference type="AlphaFoldDB" id="A0A1I4RPL6"/>
<evidence type="ECO:0000256" key="5">
    <source>
        <dbReference type="ARBA" id="ARBA00022475"/>
    </source>
</evidence>
<feature type="transmembrane region" description="Helical" evidence="12">
    <location>
        <begin position="508"/>
        <end position="526"/>
    </location>
</feature>
<evidence type="ECO:0000256" key="7">
    <source>
        <dbReference type="ARBA" id="ARBA00022676"/>
    </source>
</evidence>
<keyword evidence="8 14" id="KW-0808">Transferase</keyword>
<proteinExistence type="inferred from homology"/>